<evidence type="ECO:0000313" key="5">
    <source>
        <dbReference type="EMBL" id="EFY07136.1"/>
    </source>
</evidence>
<name>E8LK20_SUCHY</name>
<gene>
    <name evidence="5" type="ORF">HMPREF9444_01057</name>
</gene>
<sequence>MMRKTTLFLLSSLIFSGTVQASEPSRDFPVPQTVSADMQKSIAAENNTWKFDIKSADEWFPLIDSSYQYGSHNSKIMADYFKVSIDEGYIGNVHTYTITPPNIPDNHKNQVILFIHGGGYVLNPGIAGIDEGVMLSGIGGYKVVAVDYRMAPKYPYPAAIDDAFTVYKKLLNEYPSKNIGVFGSSTGGGMTLVLAMQARDNGVKVPGAIAPCTPWTDLTETGDSYFTNKHVDNTLVGYEGWIDDAARYYAQDNDLKDPYLSPVYGDVTGFPPTLLVSGTRDLFLSNTVRMQQKLNEAGIENNLIVYEGQSHCQFYLGLPPTAKELQDHYKNLTAFFDKHLGN</sequence>
<accession>E8LK20</accession>
<dbReference type="PANTHER" id="PTHR48081:SF30">
    <property type="entry name" value="ACETYL-HYDROLASE LIPR-RELATED"/>
    <property type="match status" value="1"/>
</dbReference>
<dbReference type="PANTHER" id="PTHR48081">
    <property type="entry name" value="AB HYDROLASE SUPERFAMILY PROTEIN C4A8.06C"/>
    <property type="match status" value="1"/>
</dbReference>
<proteinExistence type="inferred from homology"/>
<feature type="domain" description="Alpha/beta hydrolase fold-3" evidence="4">
    <location>
        <begin position="112"/>
        <end position="312"/>
    </location>
</feature>
<evidence type="ECO:0000256" key="3">
    <source>
        <dbReference type="SAM" id="SignalP"/>
    </source>
</evidence>
<feature type="signal peptide" evidence="3">
    <location>
        <begin position="1"/>
        <end position="21"/>
    </location>
</feature>
<dbReference type="EMBL" id="AEVO01000051">
    <property type="protein sequence ID" value="EFY07136.1"/>
    <property type="molecule type" value="Genomic_DNA"/>
</dbReference>
<dbReference type="InterPro" id="IPR050300">
    <property type="entry name" value="GDXG_lipolytic_enzyme"/>
</dbReference>
<dbReference type="Proteomes" id="UP000018458">
    <property type="component" value="Unassembled WGS sequence"/>
</dbReference>
<dbReference type="RefSeq" id="WP_009143258.1">
    <property type="nucleotide sequence ID" value="NZ_GL830988.1"/>
</dbReference>
<evidence type="ECO:0000256" key="2">
    <source>
        <dbReference type="ARBA" id="ARBA00022801"/>
    </source>
</evidence>
<evidence type="ECO:0000256" key="1">
    <source>
        <dbReference type="ARBA" id="ARBA00010515"/>
    </source>
</evidence>
<dbReference type="GO" id="GO:0004806">
    <property type="term" value="F:triacylglycerol lipase activity"/>
    <property type="evidence" value="ECO:0007669"/>
    <property type="project" value="TreeGrafter"/>
</dbReference>
<dbReference type="STRING" id="762983.HMPREF9444_01057"/>
<feature type="chain" id="PRO_5003227114" evidence="3">
    <location>
        <begin position="22"/>
        <end position="342"/>
    </location>
</feature>
<comment type="caution">
    <text evidence="5">The sequence shown here is derived from an EMBL/GenBank/DDBJ whole genome shotgun (WGS) entry which is preliminary data.</text>
</comment>
<dbReference type="OrthoDB" id="9806180at2"/>
<dbReference type="HOGENOM" id="CLU_012494_13_1_6"/>
<dbReference type="Gene3D" id="3.40.50.1820">
    <property type="entry name" value="alpha/beta hydrolase"/>
    <property type="match status" value="1"/>
</dbReference>
<dbReference type="SUPFAM" id="SSF53474">
    <property type="entry name" value="alpha/beta-Hydrolases"/>
    <property type="match status" value="1"/>
</dbReference>
<evidence type="ECO:0000313" key="6">
    <source>
        <dbReference type="Proteomes" id="UP000018458"/>
    </source>
</evidence>
<reference evidence="5 6" key="1">
    <citation type="submission" date="2011-01" db="EMBL/GenBank/DDBJ databases">
        <authorList>
            <person name="Weinstock G."/>
            <person name="Sodergren E."/>
            <person name="Clifton S."/>
            <person name="Fulton L."/>
            <person name="Fulton B."/>
            <person name="Courtney L."/>
            <person name="Fronick C."/>
            <person name="Harrison M."/>
            <person name="Strong C."/>
            <person name="Farmer C."/>
            <person name="Delahaunty K."/>
            <person name="Markovic C."/>
            <person name="Hall O."/>
            <person name="Minx P."/>
            <person name="Tomlinson C."/>
            <person name="Mitreva M."/>
            <person name="Hou S."/>
            <person name="Chen J."/>
            <person name="Wollam A."/>
            <person name="Pepin K.H."/>
            <person name="Johnson M."/>
            <person name="Bhonagiri V."/>
            <person name="Zhang X."/>
            <person name="Suruliraj S."/>
            <person name="Warren W."/>
            <person name="Chinwalla A."/>
            <person name="Mardis E.R."/>
            <person name="Wilson R.K."/>
        </authorList>
    </citation>
    <scope>NUCLEOTIDE SEQUENCE [LARGE SCALE GENOMIC DNA]</scope>
    <source>
        <strain evidence="6">DSM 22608 / JCM 16073 / KCTC 15190 / YIT 12066</strain>
    </source>
</reference>
<dbReference type="Pfam" id="PF07859">
    <property type="entry name" value="Abhydrolase_3"/>
    <property type="match status" value="1"/>
</dbReference>
<dbReference type="AlphaFoldDB" id="E8LK20"/>
<dbReference type="InterPro" id="IPR013094">
    <property type="entry name" value="AB_hydrolase_3"/>
</dbReference>
<keyword evidence="3" id="KW-0732">Signal</keyword>
<organism evidence="5 6">
    <name type="scientific">Succinatimonas hippei (strain DSM 22608 / JCM 16073 / KCTC 15190 / YIT 12066)</name>
    <dbReference type="NCBI Taxonomy" id="762983"/>
    <lineage>
        <taxon>Bacteria</taxon>
        <taxon>Pseudomonadati</taxon>
        <taxon>Pseudomonadota</taxon>
        <taxon>Gammaproteobacteria</taxon>
        <taxon>Aeromonadales</taxon>
        <taxon>Succinivibrionaceae</taxon>
        <taxon>Succinatimonas</taxon>
    </lineage>
</organism>
<keyword evidence="2 5" id="KW-0378">Hydrolase</keyword>
<dbReference type="ESTHER" id="9gamm-e8lk20">
    <property type="family name" value="GTSAGmotif"/>
</dbReference>
<keyword evidence="6" id="KW-1185">Reference proteome</keyword>
<evidence type="ECO:0000259" key="4">
    <source>
        <dbReference type="Pfam" id="PF07859"/>
    </source>
</evidence>
<comment type="similarity">
    <text evidence="1">Belongs to the 'GDXG' lipolytic enzyme family.</text>
</comment>
<dbReference type="eggNOG" id="COG0657">
    <property type="taxonomic scope" value="Bacteria"/>
</dbReference>
<dbReference type="InterPro" id="IPR029058">
    <property type="entry name" value="AB_hydrolase_fold"/>
</dbReference>
<protein>
    <submittedName>
        <fullName evidence="5">Hydrolase, alpha/beta domain protein</fullName>
    </submittedName>
</protein>